<dbReference type="Proteomes" id="UP000824159">
    <property type="component" value="Unassembled WGS sequence"/>
</dbReference>
<proteinExistence type="predicted"/>
<dbReference type="InterPro" id="IPR043756">
    <property type="entry name" value="DUF5702"/>
</dbReference>
<reference evidence="1" key="1">
    <citation type="submission" date="2020-10" db="EMBL/GenBank/DDBJ databases">
        <authorList>
            <person name="Gilroy R."/>
        </authorList>
    </citation>
    <scope>NUCLEOTIDE SEQUENCE</scope>
    <source>
        <strain evidence="1">CHK176-22527</strain>
    </source>
</reference>
<accession>A0A9D1KVA1</accession>
<dbReference type="EMBL" id="DVLX01000033">
    <property type="protein sequence ID" value="HIT99259.1"/>
    <property type="molecule type" value="Genomic_DNA"/>
</dbReference>
<protein>
    <submittedName>
        <fullName evidence="1">Uncharacterized protein</fullName>
    </submittedName>
</protein>
<reference evidence="1" key="2">
    <citation type="journal article" date="2021" name="PeerJ">
        <title>Extensive microbial diversity within the chicken gut microbiome revealed by metagenomics and culture.</title>
        <authorList>
            <person name="Gilroy R."/>
            <person name="Ravi A."/>
            <person name="Getino M."/>
            <person name="Pursley I."/>
            <person name="Horton D.L."/>
            <person name="Alikhan N.F."/>
            <person name="Baker D."/>
            <person name="Gharbi K."/>
            <person name="Hall N."/>
            <person name="Watson M."/>
            <person name="Adriaenssens E.M."/>
            <person name="Foster-Nyarko E."/>
            <person name="Jarju S."/>
            <person name="Secka A."/>
            <person name="Antonio M."/>
            <person name="Oren A."/>
            <person name="Chaudhuri R.R."/>
            <person name="La Ragione R."/>
            <person name="Hildebrand F."/>
            <person name="Pallen M.J."/>
        </authorList>
    </citation>
    <scope>NUCLEOTIDE SEQUENCE</scope>
    <source>
        <strain evidence="1">CHK176-22527</strain>
    </source>
</reference>
<dbReference type="Pfam" id="PF18960">
    <property type="entry name" value="DUF5702"/>
    <property type="match status" value="1"/>
</dbReference>
<evidence type="ECO:0000313" key="1">
    <source>
        <dbReference type="EMBL" id="HIT99259.1"/>
    </source>
</evidence>
<organism evidence="1 2">
    <name type="scientific">Candidatus Allocopromorpha excrementavium</name>
    <dbReference type="NCBI Taxonomy" id="2840741"/>
    <lineage>
        <taxon>Bacteria</taxon>
        <taxon>Bacillati</taxon>
        <taxon>Bacillota</taxon>
        <taxon>Clostridia</taxon>
        <taxon>Eubacteriales</taxon>
        <taxon>Eubacteriaceae</taxon>
        <taxon>Eubacteriaceae incertae sedis</taxon>
        <taxon>Candidatus Allocopromorpha</taxon>
    </lineage>
</organism>
<sequence length="400" mass="45109">MNKKGNSAVFLTVILSALAAVSLMLIYAVKENVIKSVLNSTVSLAGDSILSEFDENVQKEYGIFMMKGSDKELTEKLCEYVMYTMEDTEDVNIGDVEVSGGRFLMTDESEAERQILEYSKFLAAEKYKMDSEVRKEDAENDMKERTLRNGAAIASLPSSDLPKQSLTAMAESIADNVSDINKVFKEGTENFLFDSYITNLFNSRTNKISDKHFFKNEVEYILGGELSDEGNEQKVKMAVSAMRMPLNLIHIYSDSEKRNAVIAAAEALTPGAAAAATQLLIAAAWAYAETDNDIELLYQGYKVPVVKDRKTWAINIEDILNGISQDTVIPEENRGCDYGQYLRIMLFFQDRGIKTARILDLIQINNRAYYDKDFLVREHFTGIDIYVKANGKKYVYEKKY</sequence>
<name>A0A9D1KVA1_9FIRM</name>
<evidence type="ECO:0000313" key="2">
    <source>
        <dbReference type="Proteomes" id="UP000824159"/>
    </source>
</evidence>
<gene>
    <name evidence="1" type="ORF">IAD12_03280</name>
</gene>
<dbReference type="AlphaFoldDB" id="A0A9D1KVA1"/>
<comment type="caution">
    <text evidence="1">The sequence shown here is derived from an EMBL/GenBank/DDBJ whole genome shotgun (WGS) entry which is preliminary data.</text>
</comment>